<evidence type="ECO:0000313" key="2">
    <source>
        <dbReference type="Proteomes" id="UP001419268"/>
    </source>
</evidence>
<reference evidence="1 2" key="1">
    <citation type="submission" date="2024-01" db="EMBL/GenBank/DDBJ databases">
        <title>Genome assemblies of Stephania.</title>
        <authorList>
            <person name="Yang L."/>
        </authorList>
    </citation>
    <scope>NUCLEOTIDE SEQUENCE [LARGE SCALE GENOMIC DNA]</scope>
    <source>
        <strain evidence="1">JXDWG</strain>
        <tissue evidence="1">Leaf</tissue>
    </source>
</reference>
<dbReference type="Proteomes" id="UP001419268">
    <property type="component" value="Unassembled WGS sequence"/>
</dbReference>
<organism evidence="1 2">
    <name type="scientific">Stephania cephalantha</name>
    <dbReference type="NCBI Taxonomy" id="152367"/>
    <lineage>
        <taxon>Eukaryota</taxon>
        <taxon>Viridiplantae</taxon>
        <taxon>Streptophyta</taxon>
        <taxon>Embryophyta</taxon>
        <taxon>Tracheophyta</taxon>
        <taxon>Spermatophyta</taxon>
        <taxon>Magnoliopsida</taxon>
        <taxon>Ranunculales</taxon>
        <taxon>Menispermaceae</taxon>
        <taxon>Menispermoideae</taxon>
        <taxon>Cissampelideae</taxon>
        <taxon>Stephania</taxon>
    </lineage>
</organism>
<keyword evidence="2" id="KW-1185">Reference proteome</keyword>
<protein>
    <submittedName>
        <fullName evidence="1">Uncharacterized protein</fullName>
    </submittedName>
</protein>
<dbReference type="EMBL" id="JBBNAG010000013">
    <property type="protein sequence ID" value="KAK9082889.1"/>
    <property type="molecule type" value="Genomic_DNA"/>
</dbReference>
<dbReference type="AlphaFoldDB" id="A0AAP0HDG6"/>
<evidence type="ECO:0000313" key="1">
    <source>
        <dbReference type="EMBL" id="KAK9082889.1"/>
    </source>
</evidence>
<comment type="caution">
    <text evidence="1">The sequence shown here is derived from an EMBL/GenBank/DDBJ whole genome shotgun (WGS) entry which is preliminary data.</text>
</comment>
<gene>
    <name evidence="1" type="ORF">Scep_029360</name>
</gene>
<name>A0AAP0HDG6_9MAGN</name>
<sequence length="50" mass="5812">MVVFETDALVFVQGLRQANKCFKTATKHVWDNQTGRWLTFVDKQISLLVK</sequence>
<proteinExistence type="predicted"/>
<accession>A0AAP0HDG6</accession>